<evidence type="ECO:0008006" key="4">
    <source>
        <dbReference type="Google" id="ProtNLM"/>
    </source>
</evidence>
<dbReference type="InterPro" id="IPR013783">
    <property type="entry name" value="Ig-like_fold"/>
</dbReference>
<proteinExistence type="predicted"/>
<dbReference type="PANTHER" id="PTHR34475">
    <property type="match status" value="1"/>
</dbReference>
<dbReference type="Proteomes" id="UP000177376">
    <property type="component" value="Unassembled WGS sequence"/>
</dbReference>
<dbReference type="Gene3D" id="2.60.40.10">
    <property type="entry name" value="Immunoglobulins"/>
    <property type="match status" value="1"/>
</dbReference>
<evidence type="ECO:0000256" key="1">
    <source>
        <dbReference type="SAM" id="Phobius"/>
    </source>
</evidence>
<dbReference type="Gene3D" id="1.10.260.40">
    <property type="entry name" value="lambda repressor-like DNA-binding domains"/>
    <property type="match status" value="1"/>
</dbReference>
<sequence length="213" mass="24892">MAKKINLAKTVGEILTEARISRQIHLDEAAKDLGVPFRYLEALEHDNLKDLPAWSYINNLLKKYCHYLKIDFANCWNQLKNNPDFRGRKKNKEVEKKHLRSWPKLTRKITIWLLIIVILIFWALKVAKIFSPPVLEISYPLDGSLVSEKQITLRGHSAKEVELIVNNKEIFVDDNGNFETIVDLQKGLNLIKITAKKRYSRIQEKEIKLLFKD</sequence>
<keyword evidence="1" id="KW-0812">Transmembrane</keyword>
<keyword evidence="1" id="KW-1133">Transmembrane helix</keyword>
<comment type="caution">
    <text evidence="2">The sequence shown here is derived from an EMBL/GenBank/DDBJ whole genome shotgun (WGS) entry which is preliminary data.</text>
</comment>
<dbReference type="InterPro" id="IPR010982">
    <property type="entry name" value="Lambda_DNA-bd_dom_sf"/>
</dbReference>
<evidence type="ECO:0000313" key="3">
    <source>
        <dbReference type="Proteomes" id="UP000177376"/>
    </source>
</evidence>
<accession>A0A1G1YIG5</accession>
<organism evidence="2 3">
    <name type="scientific">Candidatus Buchananbacteria bacterium RIFCSPLOWO2_01_FULL_39_33</name>
    <dbReference type="NCBI Taxonomy" id="1797543"/>
    <lineage>
        <taxon>Bacteria</taxon>
        <taxon>Candidatus Buchananiibacteriota</taxon>
    </lineage>
</organism>
<keyword evidence="1" id="KW-0472">Membrane</keyword>
<name>A0A1G1YIG5_9BACT</name>
<dbReference type="EMBL" id="MHIM01000024">
    <property type="protein sequence ID" value="OGY52133.1"/>
    <property type="molecule type" value="Genomic_DNA"/>
</dbReference>
<feature type="transmembrane region" description="Helical" evidence="1">
    <location>
        <begin position="105"/>
        <end position="124"/>
    </location>
</feature>
<dbReference type="AlphaFoldDB" id="A0A1G1YIG5"/>
<dbReference type="PANTHER" id="PTHR34475:SF1">
    <property type="entry name" value="CYTOSKELETON PROTEIN RODZ"/>
    <property type="match status" value="1"/>
</dbReference>
<reference evidence="2 3" key="1">
    <citation type="journal article" date="2016" name="Nat. Commun.">
        <title>Thousands of microbial genomes shed light on interconnected biogeochemical processes in an aquifer system.</title>
        <authorList>
            <person name="Anantharaman K."/>
            <person name="Brown C.T."/>
            <person name="Hug L.A."/>
            <person name="Sharon I."/>
            <person name="Castelle C.J."/>
            <person name="Probst A.J."/>
            <person name="Thomas B.C."/>
            <person name="Singh A."/>
            <person name="Wilkins M.J."/>
            <person name="Karaoz U."/>
            <person name="Brodie E.L."/>
            <person name="Williams K.H."/>
            <person name="Hubbard S.S."/>
            <person name="Banfield J.F."/>
        </authorList>
    </citation>
    <scope>NUCLEOTIDE SEQUENCE [LARGE SCALE GENOMIC DNA]</scope>
</reference>
<protein>
    <recommendedName>
        <fullName evidence="4">HTH cro/C1-type domain-containing protein</fullName>
    </recommendedName>
</protein>
<gene>
    <name evidence="2" type="ORF">A3A02_00805</name>
</gene>
<evidence type="ECO:0000313" key="2">
    <source>
        <dbReference type="EMBL" id="OGY52133.1"/>
    </source>
</evidence>
<dbReference type="GO" id="GO:0003677">
    <property type="term" value="F:DNA binding"/>
    <property type="evidence" value="ECO:0007669"/>
    <property type="project" value="InterPro"/>
</dbReference>
<dbReference type="Pfam" id="PF13413">
    <property type="entry name" value="HTH_25"/>
    <property type="match status" value="1"/>
</dbReference>
<dbReference type="InterPro" id="IPR050400">
    <property type="entry name" value="Bact_Cytoskel_RodZ"/>
</dbReference>